<reference evidence="9 10" key="1">
    <citation type="journal article" date="2015" name="Infect. Genet. Evol.">
        <title>Genomic sequences of six botulinum neurotoxin-producing strains representing three clostridial species illustrate the mobility and diversity of botulinum neurotoxin genes.</title>
        <authorList>
            <person name="Smith T.J."/>
            <person name="Hill K.K."/>
            <person name="Xie G."/>
            <person name="Foley B.T."/>
            <person name="Williamson C.H."/>
            <person name="Foster J.T."/>
            <person name="Johnson S.L."/>
            <person name="Chertkov O."/>
            <person name="Teshima H."/>
            <person name="Gibbons H.S."/>
            <person name="Johnsky L.A."/>
            <person name="Karavis M.A."/>
            <person name="Smith L.A."/>
        </authorList>
    </citation>
    <scope>NUCLEOTIDE SEQUENCE [LARGE SCALE GENOMIC DNA]</scope>
    <source>
        <strain evidence="9">Sullivan</strain>
    </source>
</reference>
<dbReference type="PANTHER" id="PTHR36108">
    <property type="entry name" value="COLOSSIN-B-RELATED"/>
    <property type="match status" value="1"/>
</dbReference>
<feature type="domain" description="Choice-of-anchor A" evidence="8">
    <location>
        <begin position="35"/>
        <end position="115"/>
    </location>
</feature>
<keyword evidence="5" id="KW-0812">Transmembrane</keyword>
<feature type="compositionally biased region" description="Pro residues" evidence="4">
    <location>
        <begin position="715"/>
        <end position="736"/>
    </location>
</feature>
<evidence type="ECO:0000259" key="7">
    <source>
        <dbReference type="Pfam" id="PF17802"/>
    </source>
</evidence>
<dbReference type="AlphaFoldDB" id="A0A0A7FYI1"/>
<evidence type="ECO:0000256" key="4">
    <source>
        <dbReference type="SAM" id="MobiDB-lite"/>
    </source>
</evidence>
<evidence type="ECO:0000256" key="6">
    <source>
        <dbReference type="SAM" id="SignalP"/>
    </source>
</evidence>
<feature type="domain" description="SpaA-like prealbumin fold" evidence="7">
    <location>
        <begin position="511"/>
        <end position="601"/>
    </location>
</feature>
<sequence length="791" mass="87875">MRSRKLTKLTASLLLATFALTPLVKASGETKDKELGGNYHYNAIILEDYNAKDADCEGNAIIGGNLNISGHHDFGTPVVGEPADKNGPTLVVGGDIVNNSPRNVNGDIVVSSEKNKEKILGWMHDKVTIKDKSVIKEHIESIKDNFINMIEERIKGDKTEVIQLNESKFKSLEVNDLVNSNGKTAIVFVSYGENFQFPNGEPMLNNGTPMNWHEKDYKYWCSKIIWYFPNATEIKISEQVVGSVIAPNAIINTNSGNVNGHLLAKTLNQQGGFECHNNVFNPDGTIPPIDEMGDTIGSVKLKKVDSSDDKKVLEGAKFQLLGSNENAISEHVTDKDGIIKIDELKPGDYYFKEVAAPDGYKTDGSLHKFTIGTEGENIYVEMTIVNEKKATPDPTPDPEPEKKYGSVELIKVDSSDKGKVLEGAKFHLLGSNKEFISEHVTDKDGKIKVENLEAGDYYFIEKESPDGYKLDESFHKFTIGTEEENLNIKITIENEKESTPTPDPEPEKKYGSVELIKVDSSDKEKLLEGAKFHLLDSNKEFISEHVTDKDGKIQVENLEVGDYYFVETEAPEGYKLDGNLHKFTIGEEEENLNIKITIANEKESAPDPTPDPEPEKKYGSVELIKVDSSDNEKGLEGAKFYLLNSNKEFMSEHVTDKNGKIKVENLEAGDYYFVEKEAPEGYRLDGTLRMFTIGTEIENLNIKITIANERELTPNPNPDPTPDPEPNPTPDPTPNPEPEKKPDTEKKPEKDKEETSKNETIKIPATGYKGYIGLSALLLGVGALLVIKKNK</sequence>
<organism evidence="9 10">
    <name type="scientific">Clostridium baratii str. Sullivan</name>
    <dbReference type="NCBI Taxonomy" id="1415775"/>
    <lineage>
        <taxon>Bacteria</taxon>
        <taxon>Bacillati</taxon>
        <taxon>Bacillota</taxon>
        <taxon>Clostridia</taxon>
        <taxon>Eubacteriales</taxon>
        <taxon>Clostridiaceae</taxon>
        <taxon>Clostridium</taxon>
    </lineage>
</organism>
<feature type="transmembrane region" description="Helical" evidence="5">
    <location>
        <begin position="768"/>
        <end position="787"/>
    </location>
</feature>
<feature type="domain" description="SpaA-like prealbumin fold" evidence="7">
    <location>
        <begin position="297"/>
        <end position="383"/>
    </location>
</feature>
<feature type="domain" description="SpaA-like prealbumin fold" evidence="7">
    <location>
        <begin position="405"/>
        <end position="496"/>
    </location>
</feature>
<feature type="compositionally biased region" description="Basic and acidic residues" evidence="4">
    <location>
        <begin position="737"/>
        <end position="760"/>
    </location>
</feature>
<proteinExistence type="inferred from homology"/>
<evidence type="ECO:0000313" key="9">
    <source>
        <dbReference type="EMBL" id="AIY84653.1"/>
    </source>
</evidence>
<dbReference type="Gene3D" id="2.60.40.10">
    <property type="entry name" value="Immunoglobulins"/>
    <property type="match status" value="4"/>
</dbReference>
<accession>A0A0A7FYI1</accession>
<comment type="similarity">
    <text evidence="1">Belongs to the serine-aspartate repeat-containing protein (SDr) family.</text>
</comment>
<dbReference type="Proteomes" id="UP000030635">
    <property type="component" value="Chromosome"/>
</dbReference>
<feature type="region of interest" description="Disordered" evidence="4">
    <location>
        <begin position="709"/>
        <end position="764"/>
    </location>
</feature>
<keyword evidence="5" id="KW-0472">Membrane</keyword>
<evidence type="ECO:0000256" key="3">
    <source>
        <dbReference type="ARBA" id="ARBA00022729"/>
    </source>
</evidence>
<feature type="domain" description="Choice-of-anchor A" evidence="8">
    <location>
        <begin position="156"/>
        <end position="274"/>
    </location>
</feature>
<evidence type="ECO:0000256" key="2">
    <source>
        <dbReference type="ARBA" id="ARBA00022525"/>
    </source>
</evidence>
<dbReference type="InterPro" id="IPR026588">
    <property type="entry name" value="Choice_anch_A"/>
</dbReference>
<dbReference type="RefSeq" id="WP_039311424.1">
    <property type="nucleotide sequence ID" value="NZ_CP006905.1"/>
</dbReference>
<feature type="signal peptide" evidence="6">
    <location>
        <begin position="1"/>
        <end position="26"/>
    </location>
</feature>
<evidence type="ECO:0000313" key="10">
    <source>
        <dbReference type="Proteomes" id="UP000030635"/>
    </source>
</evidence>
<dbReference type="Pfam" id="PF17802">
    <property type="entry name" value="SpaA"/>
    <property type="match status" value="4"/>
</dbReference>
<dbReference type="InterPro" id="IPR041033">
    <property type="entry name" value="SpaA_PFL_dom_1"/>
</dbReference>
<feature type="domain" description="SpaA-like prealbumin fold" evidence="7">
    <location>
        <begin position="619"/>
        <end position="707"/>
    </location>
</feature>
<gene>
    <name evidence="9" type="ORF">U729_552</name>
</gene>
<keyword evidence="5" id="KW-1133">Transmembrane helix</keyword>
<keyword evidence="3 6" id="KW-0732">Signal</keyword>
<evidence type="ECO:0000259" key="8">
    <source>
        <dbReference type="Pfam" id="PF20597"/>
    </source>
</evidence>
<keyword evidence="10" id="KW-1185">Reference proteome</keyword>
<dbReference type="InterPro" id="IPR013783">
    <property type="entry name" value="Ig-like_fold"/>
</dbReference>
<dbReference type="OrthoDB" id="9804660at2"/>
<dbReference type="NCBIfam" id="TIGR04215">
    <property type="entry name" value="choice_anch_A"/>
    <property type="match status" value="2"/>
</dbReference>
<evidence type="ECO:0000256" key="5">
    <source>
        <dbReference type="SAM" id="Phobius"/>
    </source>
</evidence>
<keyword evidence="2" id="KW-0964">Secreted</keyword>
<name>A0A0A7FYI1_9CLOT</name>
<dbReference type="KEGG" id="cbv:U729_552"/>
<dbReference type="SUPFAM" id="SSF49478">
    <property type="entry name" value="Cna protein B-type domain"/>
    <property type="match status" value="4"/>
</dbReference>
<protein>
    <submittedName>
        <fullName evidence="9">Choice-of-anchor A domain protein</fullName>
    </submittedName>
</protein>
<feature type="chain" id="PRO_5039572204" evidence="6">
    <location>
        <begin position="27"/>
        <end position="791"/>
    </location>
</feature>
<dbReference type="PANTHER" id="PTHR36108:SF13">
    <property type="entry name" value="COLOSSIN-B-RELATED"/>
    <property type="match status" value="1"/>
</dbReference>
<dbReference type="HOGENOM" id="CLU_007174_0_0_9"/>
<dbReference type="EMBL" id="CP006905">
    <property type="protein sequence ID" value="AIY84653.1"/>
    <property type="molecule type" value="Genomic_DNA"/>
</dbReference>
<evidence type="ECO:0000256" key="1">
    <source>
        <dbReference type="ARBA" id="ARBA00007257"/>
    </source>
</evidence>
<dbReference type="Pfam" id="PF20597">
    <property type="entry name" value="pAdhesive_15"/>
    <property type="match status" value="2"/>
</dbReference>
<dbReference type="eggNOG" id="COG4932">
    <property type="taxonomic scope" value="Bacteria"/>
</dbReference>